<dbReference type="InterPro" id="IPR003140">
    <property type="entry name" value="PLipase/COase/thioEstase"/>
</dbReference>
<dbReference type="PANTHER" id="PTHR10655:SF63">
    <property type="entry name" value="PHOSPHOLIPASE_CARBOXYLESTERASE_THIOESTERASE DOMAIN-CONTAINING PROTEIN"/>
    <property type="match status" value="1"/>
</dbReference>
<dbReference type="Gene3D" id="3.40.50.1820">
    <property type="entry name" value="alpha/beta hydrolase"/>
    <property type="match status" value="1"/>
</dbReference>
<comment type="caution">
    <text evidence="3">The sequence shown here is derived from an EMBL/GenBank/DDBJ whole genome shotgun (WGS) entry which is preliminary data.</text>
</comment>
<keyword evidence="4" id="KW-1185">Reference proteome</keyword>
<dbReference type="Proteomes" id="UP000732380">
    <property type="component" value="Unassembled WGS sequence"/>
</dbReference>
<evidence type="ECO:0000313" key="3">
    <source>
        <dbReference type="EMBL" id="KAG6117911.1"/>
    </source>
</evidence>
<evidence type="ECO:0000259" key="2">
    <source>
        <dbReference type="Pfam" id="PF02230"/>
    </source>
</evidence>
<accession>A0A9P7Q1C3</accession>
<dbReference type="SUPFAM" id="SSF53474">
    <property type="entry name" value="alpha/beta-Hydrolases"/>
    <property type="match status" value="1"/>
</dbReference>
<proteinExistence type="inferred from homology"/>
<evidence type="ECO:0000256" key="1">
    <source>
        <dbReference type="ARBA" id="ARBA00006499"/>
    </source>
</evidence>
<dbReference type="GO" id="GO:0008474">
    <property type="term" value="F:palmitoyl-(protein) hydrolase activity"/>
    <property type="evidence" value="ECO:0007669"/>
    <property type="project" value="TreeGrafter"/>
</dbReference>
<dbReference type="GO" id="GO:0052689">
    <property type="term" value="F:carboxylic ester hydrolase activity"/>
    <property type="evidence" value="ECO:0007669"/>
    <property type="project" value="TreeGrafter"/>
</dbReference>
<dbReference type="PANTHER" id="PTHR10655">
    <property type="entry name" value="LYSOPHOSPHOLIPASE-RELATED"/>
    <property type="match status" value="1"/>
</dbReference>
<reference evidence="3 4" key="1">
    <citation type="journal article" date="2020" name="bioRxiv">
        <title>Whole genome comparisons of ergot fungi reveals the divergence and evolution of species within the genus Claviceps are the result of varying mechanisms driving genome evolution and host range expansion.</title>
        <authorList>
            <person name="Wyka S.A."/>
            <person name="Mondo S.J."/>
            <person name="Liu M."/>
            <person name="Dettman J."/>
            <person name="Nalam V."/>
            <person name="Broders K.D."/>
        </authorList>
    </citation>
    <scope>NUCLEOTIDE SEQUENCE [LARGE SCALE GENOMIC DNA]</scope>
    <source>
        <strain evidence="3 4">LM576</strain>
    </source>
</reference>
<sequence length="286" mass="31851">MHQVQPVIIPAKEAHSHTVVFLHDRGDNAESLSMSLRCSLDSRQRSLYDVFPTFRWVFPRSGETVSFSAAGNLVSQWFDIWNLQDYSDREEIQTLGLRNSTTLIRQILDVEADLLGGRWDRIILAGIGQGAATATHVLLNVRVSRSRPASDSNTSASEPFPGGLGAFVGFSSRMPFPGRGLAETRRRLQLDGVPETDTVIRKTPVLLGHYVDDQVIPVEHGRILRDTLQGFGAQVEWREYTTGRHWLHSPSGMDEAADYLNRVLGLRQSSLDLSEKPESEPVSTTS</sequence>
<dbReference type="InterPro" id="IPR029058">
    <property type="entry name" value="AB_hydrolase_fold"/>
</dbReference>
<dbReference type="EMBL" id="SRQM01000121">
    <property type="protein sequence ID" value="KAG6117911.1"/>
    <property type="molecule type" value="Genomic_DNA"/>
</dbReference>
<evidence type="ECO:0000313" key="4">
    <source>
        <dbReference type="Proteomes" id="UP000732380"/>
    </source>
</evidence>
<name>A0A9P7Q1C3_9HYPO</name>
<gene>
    <name evidence="3" type="ORF">E4U13_000702</name>
</gene>
<protein>
    <recommendedName>
        <fullName evidence="2">Phospholipase/carboxylesterase/thioesterase domain-containing protein</fullName>
    </recommendedName>
</protein>
<feature type="domain" description="Phospholipase/carboxylesterase/thioesterase" evidence="2">
    <location>
        <begin position="6"/>
        <end position="140"/>
    </location>
</feature>
<dbReference type="Pfam" id="PF02230">
    <property type="entry name" value="Abhydrolase_2"/>
    <property type="match status" value="1"/>
</dbReference>
<comment type="similarity">
    <text evidence="1">Belongs to the AB hydrolase superfamily. AB hydrolase 2 family.</text>
</comment>
<dbReference type="AlphaFoldDB" id="A0A9P7Q1C3"/>
<dbReference type="InterPro" id="IPR050565">
    <property type="entry name" value="LYPA1-2/EST-like"/>
</dbReference>
<organism evidence="3 4">
    <name type="scientific">Claviceps humidiphila</name>
    <dbReference type="NCBI Taxonomy" id="1294629"/>
    <lineage>
        <taxon>Eukaryota</taxon>
        <taxon>Fungi</taxon>
        <taxon>Dikarya</taxon>
        <taxon>Ascomycota</taxon>
        <taxon>Pezizomycotina</taxon>
        <taxon>Sordariomycetes</taxon>
        <taxon>Hypocreomycetidae</taxon>
        <taxon>Hypocreales</taxon>
        <taxon>Clavicipitaceae</taxon>
        <taxon>Claviceps</taxon>
    </lineage>
</organism>
<dbReference type="GO" id="GO:0005737">
    <property type="term" value="C:cytoplasm"/>
    <property type="evidence" value="ECO:0007669"/>
    <property type="project" value="TreeGrafter"/>
</dbReference>